<evidence type="ECO:0000313" key="4">
    <source>
        <dbReference type="Proteomes" id="UP000823847"/>
    </source>
</evidence>
<feature type="signal peptide" evidence="2">
    <location>
        <begin position="1"/>
        <end position="22"/>
    </location>
</feature>
<protein>
    <recommendedName>
        <fullName evidence="5">Lipoprotein</fullName>
    </recommendedName>
</protein>
<evidence type="ECO:0000313" key="3">
    <source>
        <dbReference type="EMBL" id="HIX86682.1"/>
    </source>
</evidence>
<evidence type="ECO:0008006" key="5">
    <source>
        <dbReference type="Google" id="ProtNLM"/>
    </source>
</evidence>
<organism evidence="3 4">
    <name type="scientific">Candidatus Parabacteroides intestinigallinarum</name>
    <dbReference type="NCBI Taxonomy" id="2838722"/>
    <lineage>
        <taxon>Bacteria</taxon>
        <taxon>Pseudomonadati</taxon>
        <taxon>Bacteroidota</taxon>
        <taxon>Bacteroidia</taxon>
        <taxon>Bacteroidales</taxon>
        <taxon>Tannerellaceae</taxon>
        <taxon>Parabacteroides</taxon>
    </lineage>
</organism>
<evidence type="ECO:0000256" key="1">
    <source>
        <dbReference type="SAM" id="Coils"/>
    </source>
</evidence>
<feature type="coiled-coil region" evidence="1">
    <location>
        <begin position="84"/>
        <end position="174"/>
    </location>
</feature>
<dbReference type="AlphaFoldDB" id="A0A9D2BQH7"/>
<feature type="coiled-coil region" evidence="1">
    <location>
        <begin position="17"/>
        <end position="44"/>
    </location>
</feature>
<reference evidence="3" key="1">
    <citation type="journal article" date="2021" name="PeerJ">
        <title>Extensive microbial diversity within the chicken gut microbiome revealed by metagenomics and culture.</title>
        <authorList>
            <person name="Gilroy R."/>
            <person name="Ravi A."/>
            <person name="Getino M."/>
            <person name="Pursley I."/>
            <person name="Horton D.L."/>
            <person name="Alikhan N.F."/>
            <person name="Baker D."/>
            <person name="Gharbi K."/>
            <person name="Hall N."/>
            <person name="Watson M."/>
            <person name="Adriaenssens E.M."/>
            <person name="Foster-Nyarko E."/>
            <person name="Jarju S."/>
            <person name="Secka A."/>
            <person name="Antonio M."/>
            <person name="Oren A."/>
            <person name="Chaudhuri R.R."/>
            <person name="La Ragione R."/>
            <person name="Hildebrand F."/>
            <person name="Pallen M.J."/>
        </authorList>
    </citation>
    <scope>NUCLEOTIDE SEQUENCE</scope>
    <source>
        <strain evidence="3">ChiHecec2B26-12326</strain>
    </source>
</reference>
<dbReference type="Gene3D" id="1.20.5.340">
    <property type="match status" value="1"/>
</dbReference>
<keyword evidence="2" id="KW-0732">Signal</keyword>
<accession>A0A9D2BQH7</accession>
<sequence>MKKVALACICATLLTACGQQSAEYKKLKAENDSLRIENTKNTDELNDMLATLNDIESDFQSIRDAENYLTIQQQTGGELDLSRQEKIKQNMQLIRETLKRNKEQISELEKKLEKSGIQSAALRKTIQRLSSELDQKTTMIAALQEDLAKKDVRIQELDETVAALNEDVEELATTTQAQSEKISAQDKELHTAYYCFGTSKELKEQKILSGGGLFSKSKVLQAGFNKDYFISVDIREVKEIPLFAGKAKLKSNHPEGSYEFVEDEDGNLTLYIKDEKAFWSLGKYLVIEVS</sequence>
<proteinExistence type="predicted"/>
<dbReference type="PROSITE" id="PS51257">
    <property type="entry name" value="PROKAR_LIPOPROTEIN"/>
    <property type="match status" value="1"/>
</dbReference>
<comment type="caution">
    <text evidence="3">The sequence shown here is derived from an EMBL/GenBank/DDBJ whole genome shotgun (WGS) entry which is preliminary data.</text>
</comment>
<reference evidence="3" key="2">
    <citation type="submission" date="2021-04" db="EMBL/GenBank/DDBJ databases">
        <authorList>
            <person name="Gilroy R."/>
        </authorList>
    </citation>
    <scope>NUCLEOTIDE SEQUENCE</scope>
    <source>
        <strain evidence="3">ChiHecec2B26-12326</strain>
    </source>
</reference>
<gene>
    <name evidence="3" type="ORF">H9848_08785</name>
</gene>
<evidence type="ECO:0000256" key="2">
    <source>
        <dbReference type="SAM" id="SignalP"/>
    </source>
</evidence>
<name>A0A9D2BQH7_9BACT</name>
<feature type="chain" id="PRO_5038670817" description="Lipoprotein" evidence="2">
    <location>
        <begin position="23"/>
        <end position="290"/>
    </location>
</feature>
<dbReference type="Proteomes" id="UP000823847">
    <property type="component" value="Unassembled WGS sequence"/>
</dbReference>
<keyword evidence="1" id="KW-0175">Coiled coil</keyword>
<dbReference type="EMBL" id="DXEN01000066">
    <property type="protein sequence ID" value="HIX86682.1"/>
    <property type="molecule type" value="Genomic_DNA"/>
</dbReference>